<name>A0A2V3VGR7_9BACI</name>
<evidence type="ECO:0000313" key="3">
    <source>
        <dbReference type="Proteomes" id="UP000247978"/>
    </source>
</evidence>
<dbReference type="OrthoDB" id="5198189at2"/>
<dbReference type="RefSeq" id="WP_110397445.1">
    <property type="nucleotide sequence ID" value="NZ_JBHUHB010000001.1"/>
</dbReference>
<feature type="transmembrane region" description="Helical" evidence="1">
    <location>
        <begin position="6"/>
        <end position="23"/>
    </location>
</feature>
<gene>
    <name evidence="2" type="ORF">DFR56_12333</name>
</gene>
<comment type="caution">
    <text evidence="2">The sequence shown here is derived from an EMBL/GenBank/DDBJ whole genome shotgun (WGS) entry which is preliminary data.</text>
</comment>
<keyword evidence="3" id="KW-1185">Reference proteome</keyword>
<keyword evidence="1" id="KW-0472">Membrane</keyword>
<dbReference type="InterPro" id="IPR009825">
    <property type="entry name" value="ECF_substrate-spec-like"/>
</dbReference>
<dbReference type="Gene3D" id="1.10.1760.20">
    <property type="match status" value="1"/>
</dbReference>
<feature type="transmembrane region" description="Helical" evidence="1">
    <location>
        <begin position="185"/>
        <end position="211"/>
    </location>
</feature>
<dbReference type="Proteomes" id="UP000247978">
    <property type="component" value="Unassembled WGS sequence"/>
</dbReference>
<feature type="transmembrane region" description="Helical" evidence="1">
    <location>
        <begin position="89"/>
        <end position="116"/>
    </location>
</feature>
<evidence type="ECO:0000256" key="1">
    <source>
        <dbReference type="SAM" id="Phobius"/>
    </source>
</evidence>
<evidence type="ECO:0000313" key="2">
    <source>
        <dbReference type="EMBL" id="PXW80992.1"/>
    </source>
</evidence>
<proteinExistence type="predicted"/>
<feature type="transmembrane region" description="Helical" evidence="1">
    <location>
        <begin position="56"/>
        <end position="77"/>
    </location>
</feature>
<sequence>MKKQWISYIVLLLFIPLTIWVGVSFFDDRGYVFISFVIVLFTLVPFFLTFEHRETNVRLLVVLAAMIALSVVGRFIFAALPGFKPVTAIVILTALYFGPEAGFLVGALTAIISNMYFGQGPWTPFQMFAWGIVGLLAGLPDIRTMLLKNKFVLILFGLLAGVFFSLLMDIWTVLSIDGVFNMKRYVAAVSLSIPFMLTYAVSNVVFLLLTIKPIGDKLERVKSKYGL</sequence>
<keyword evidence="1" id="KW-1133">Transmembrane helix</keyword>
<reference evidence="2 3" key="1">
    <citation type="submission" date="2018-05" db="EMBL/GenBank/DDBJ databases">
        <title>Genomic Encyclopedia of Type Strains, Phase IV (KMG-IV): sequencing the most valuable type-strain genomes for metagenomic binning, comparative biology and taxonomic classification.</title>
        <authorList>
            <person name="Goeker M."/>
        </authorList>
    </citation>
    <scope>NUCLEOTIDE SEQUENCE [LARGE SCALE GENOMIC DNA]</scope>
    <source>
        <strain evidence="2 3">DSM 28556</strain>
    </source>
</reference>
<dbReference type="EMBL" id="QJJQ01000023">
    <property type="protein sequence ID" value="PXW80992.1"/>
    <property type="molecule type" value="Genomic_DNA"/>
</dbReference>
<accession>A0A2V3VGR7</accession>
<dbReference type="Pfam" id="PF07155">
    <property type="entry name" value="ECF-ribofla_trS"/>
    <property type="match status" value="1"/>
</dbReference>
<keyword evidence="1" id="KW-0812">Transmembrane</keyword>
<dbReference type="AlphaFoldDB" id="A0A2V3VGR7"/>
<feature type="transmembrane region" description="Helical" evidence="1">
    <location>
        <begin position="151"/>
        <end position="173"/>
    </location>
</feature>
<protein>
    <submittedName>
        <fullName evidence="2">Energy-coupling factor transport system substrate-specific component</fullName>
    </submittedName>
</protein>
<feature type="transmembrane region" description="Helical" evidence="1">
    <location>
        <begin position="122"/>
        <end position="139"/>
    </location>
</feature>
<dbReference type="GO" id="GO:0016020">
    <property type="term" value="C:membrane"/>
    <property type="evidence" value="ECO:0007669"/>
    <property type="project" value="InterPro"/>
</dbReference>
<organism evidence="2 3">
    <name type="scientific">Pseudogracilibacillus auburnensis</name>
    <dbReference type="NCBI Taxonomy" id="1494959"/>
    <lineage>
        <taxon>Bacteria</taxon>
        <taxon>Bacillati</taxon>
        <taxon>Bacillota</taxon>
        <taxon>Bacilli</taxon>
        <taxon>Bacillales</taxon>
        <taxon>Bacillaceae</taxon>
        <taxon>Pseudogracilibacillus</taxon>
    </lineage>
</organism>
<feature type="transmembrane region" description="Helical" evidence="1">
    <location>
        <begin position="30"/>
        <end position="50"/>
    </location>
</feature>